<dbReference type="EMBL" id="PDOD01000003">
    <property type="protein sequence ID" value="PYZ92691.1"/>
    <property type="molecule type" value="Genomic_DNA"/>
</dbReference>
<dbReference type="PANTHER" id="PTHR30146:SF109">
    <property type="entry name" value="HTH-TYPE TRANSCRIPTIONAL REGULATOR GALS"/>
    <property type="match status" value="1"/>
</dbReference>
<evidence type="ECO:0000259" key="4">
    <source>
        <dbReference type="PROSITE" id="PS50932"/>
    </source>
</evidence>
<dbReference type="Gene3D" id="3.40.50.2300">
    <property type="match status" value="2"/>
</dbReference>
<protein>
    <submittedName>
        <fullName evidence="5">LacI family transcriptional regulator</fullName>
    </submittedName>
</protein>
<evidence type="ECO:0000313" key="6">
    <source>
        <dbReference type="Proteomes" id="UP000248214"/>
    </source>
</evidence>
<dbReference type="PANTHER" id="PTHR30146">
    <property type="entry name" value="LACI-RELATED TRANSCRIPTIONAL REPRESSOR"/>
    <property type="match status" value="1"/>
</dbReference>
<dbReference type="AlphaFoldDB" id="A0A323TC34"/>
<keyword evidence="3" id="KW-0804">Transcription</keyword>
<name>A0A323TC34_9BACI</name>
<dbReference type="SUPFAM" id="SSF47413">
    <property type="entry name" value="lambda repressor-like DNA-binding domains"/>
    <property type="match status" value="1"/>
</dbReference>
<evidence type="ECO:0000256" key="3">
    <source>
        <dbReference type="ARBA" id="ARBA00023163"/>
    </source>
</evidence>
<dbReference type="GO" id="GO:0000976">
    <property type="term" value="F:transcription cis-regulatory region binding"/>
    <property type="evidence" value="ECO:0007669"/>
    <property type="project" value="TreeGrafter"/>
</dbReference>
<proteinExistence type="predicted"/>
<organism evidence="5 6">
    <name type="scientific">Salipaludibacillus keqinensis</name>
    <dbReference type="NCBI Taxonomy" id="2045207"/>
    <lineage>
        <taxon>Bacteria</taxon>
        <taxon>Bacillati</taxon>
        <taxon>Bacillota</taxon>
        <taxon>Bacilli</taxon>
        <taxon>Bacillales</taxon>
        <taxon>Bacillaceae</taxon>
    </lineage>
</organism>
<dbReference type="OrthoDB" id="9775106at2"/>
<evidence type="ECO:0000256" key="2">
    <source>
        <dbReference type="ARBA" id="ARBA00023125"/>
    </source>
</evidence>
<keyword evidence="6" id="KW-1185">Reference proteome</keyword>
<gene>
    <name evidence="5" type="ORF">CR194_13615</name>
</gene>
<evidence type="ECO:0000313" key="5">
    <source>
        <dbReference type="EMBL" id="PYZ92691.1"/>
    </source>
</evidence>
<dbReference type="InterPro" id="IPR010982">
    <property type="entry name" value="Lambda_DNA-bd_dom_sf"/>
</dbReference>
<dbReference type="InterPro" id="IPR028082">
    <property type="entry name" value="Peripla_BP_I"/>
</dbReference>
<comment type="caution">
    <text evidence="5">The sequence shown here is derived from an EMBL/GenBank/DDBJ whole genome shotgun (WGS) entry which is preliminary data.</text>
</comment>
<dbReference type="Pfam" id="PF13377">
    <property type="entry name" value="Peripla_BP_3"/>
    <property type="match status" value="1"/>
</dbReference>
<keyword evidence="1" id="KW-0805">Transcription regulation</keyword>
<dbReference type="SMART" id="SM00354">
    <property type="entry name" value="HTH_LACI"/>
    <property type="match status" value="1"/>
</dbReference>
<accession>A0A323TC34</accession>
<dbReference type="InterPro" id="IPR000843">
    <property type="entry name" value="HTH_LacI"/>
</dbReference>
<dbReference type="CDD" id="cd06267">
    <property type="entry name" value="PBP1_LacI_sugar_binding-like"/>
    <property type="match status" value="1"/>
</dbReference>
<evidence type="ECO:0000256" key="1">
    <source>
        <dbReference type="ARBA" id="ARBA00023015"/>
    </source>
</evidence>
<dbReference type="Pfam" id="PF00356">
    <property type="entry name" value="LacI"/>
    <property type="match status" value="1"/>
</dbReference>
<dbReference type="SUPFAM" id="SSF53822">
    <property type="entry name" value="Periplasmic binding protein-like I"/>
    <property type="match status" value="1"/>
</dbReference>
<dbReference type="InterPro" id="IPR046335">
    <property type="entry name" value="LacI/GalR-like_sensor"/>
</dbReference>
<dbReference type="Proteomes" id="UP000248214">
    <property type="component" value="Unassembled WGS sequence"/>
</dbReference>
<dbReference type="GO" id="GO:0003700">
    <property type="term" value="F:DNA-binding transcription factor activity"/>
    <property type="evidence" value="ECO:0007669"/>
    <property type="project" value="TreeGrafter"/>
</dbReference>
<reference evidence="5 6" key="1">
    <citation type="submission" date="2017-10" db="EMBL/GenBank/DDBJ databases">
        <title>Bacillus sp. nov., a halophilic bacterium isolated from a Keqin Lake.</title>
        <authorList>
            <person name="Wang H."/>
        </authorList>
    </citation>
    <scope>NUCLEOTIDE SEQUENCE [LARGE SCALE GENOMIC DNA]</scope>
    <source>
        <strain evidence="5 6">KQ-12</strain>
    </source>
</reference>
<dbReference type="RefSeq" id="WP_110610240.1">
    <property type="nucleotide sequence ID" value="NZ_PDOD01000003.1"/>
</dbReference>
<dbReference type="Gene3D" id="1.10.260.40">
    <property type="entry name" value="lambda repressor-like DNA-binding domains"/>
    <property type="match status" value="1"/>
</dbReference>
<sequence>MATIKDVAKLAGVAVSTASYALNGTKKISDSTKQKVITAAKELNYQKNGYAMDLKMNKTKIIALILSDLIGPFYSELIQGVQEVVMEHGYDLIVCSSYGDESSTAAKFLREKRADGVILFAHNIETQLIQDSVRKGFPIVVLDRDLSDYEDIISVNVNNEHGSYIAAKYLIDQGSKNIAFVSGPKKSIDSQLRLEGFKRALKEHNLPYYSKWNINGKFTKDGGYQATKMLIHQGQLPDAVFYANDEMAIGGIEALKENHIDIPNQVSVIGFDDIQLAPYIQPPLTTVKQPKYEMGKLSSHLIFQVLEGEDVQNFYSLETEMIIRDSVQRSF</sequence>
<feature type="domain" description="HTH lacI-type" evidence="4">
    <location>
        <begin position="2"/>
        <end position="56"/>
    </location>
</feature>
<keyword evidence="2" id="KW-0238">DNA-binding</keyword>
<dbReference type="CDD" id="cd01392">
    <property type="entry name" value="HTH_LacI"/>
    <property type="match status" value="1"/>
</dbReference>
<dbReference type="PROSITE" id="PS50932">
    <property type="entry name" value="HTH_LACI_2"/>
    <property type="match status" value="1"/>
</dbReference>